<accession>A0AAW1KT15</accession>
<organism evidence="1 2">
    <name type="scientific">Saponaria officinalis</name>
    <name type="common">Common soapwort</name>
    <name type="synonym">Lychnis saponaria</name>
    <dbReference type="NCBI Taxonomy" id="3572"/>
    <lineage>
        <taxon>Eukaryota</taxon>
        <taxon>Viridiplantae</taxon>
        <taxon>Streptophyta</taxon>
        <taxon>Embryophyta</taxon>
        <taxon>Tracheophyta</taxon>
        <taxon>Spermatophyta</taxon>
        <taxon>Magnoliopsida</taxon>
        <taxon>eudicotyledons</taxon>
        <taxon>Gunneridae</taxon>
        <taxon>Pentapetalae</taxon>
        <taxon>Caryophyllales</taxon>
        <taxon>Caryophyllaceae</taxon>
        <taxon>Caryophylleae</taxon>
        <taxon>Saponaria</taxon>
    </lineage>
</organism>
<name>A0AAW1KT15_SAPOF</name>
<comment type="caution">
    <text evidence="1">The sequence shown here is derived from an EMBL/GenBank/DDBJ whole genome shotgun (WGS) entry which is preliminary data.</text>
</comment>
<dbReference type="Proteomes" id="UP001443914">
    <property type="component" value="Unassembled WGS sequence"/>
</dbReference>
<evidence type="ECO:0000313" key="2">
    <source>
        <dbReference type="Proteomes" id="UP001443914"/>
    </source>
</evidence>
<evidence type="ECO:0000313" key="1">
    <source>
        <dbReference type="EMBL" id="KAK9725417.1"/>
    </source>
</evidence>
<sequence length="283" mass="32342">MSSITLSEFHLFHSTDRHVFSRLVITLKRQATQSLLIMALWLWLEDANKCKIISKLTSLSNNILDTIANEASLCINYLKSKTPTLHGGTLNHMTSIMGKNINMKTLLETKYTTISGVKAYLSDVCAWCFTDILLQVLPTPSNLNPNTPLKIPGFPHPTFGTLEIYPLPLTSRKPTESPRGWAFKFEALVDDRTLFLTFSRGFPVTEEEAKQFFVKMCGDDDCIESFEMEVVTEMNKQSLYATMVLSSVIFMDQIMCGKYMAKFKSNGKHIWARKFERRDRIRL</sequence>
<protein>
    <submittedName>
        <fullName evidence="1">Uncharacterized protein</fullName>
    </submittedName>
</protein>
<dbReference type="PANTHER" id="PTHR33527">
    <property type="entry name" value="OS07G0274300 PROTEIN"/>
    <property type="match status" value="1"/>
</dbReference>
<reference evidence="1" key="1">
    <citation type="submission" date="2024-03" db="EMBL/GenBank/DDBJ databases">
        <title>WGS assembly of Saponaria officinalis var. Norfolk2.</title>
        <authorList>
            <person name="Jenkins J."/>
            <person name="Shu S."/>
            <person name="Grimwood J."/>
            <person name="Barry K."/>
            <person name="Goodstein D."/>
            <person name="Schmutz J."/>
            <person name="Leebens-Mack J."/>
            <person name="Osbourn A."/>
        </authorList>
    </citation>
    <scope>NUCLEOTIDE SEQUENCE [LARGE SCALE GENOMIC DNA]</scope>
    <source>
        <strain evidence="1">JIC</strain>
    </source>
</reference>
<dbReference type="EMBL" id="JBDFQZ010000005">
    <property type="protein sequence ID" value="KAK9725417.1"/>
    <property type="molecule type" value="Genomic_DNA"/>
</dbReference>
<gene>
    <name evidence="1" type="ORF">RND81_05G142000</name>
</gene>
<dbReference type="PANTHER" id="PTHR33527:SF18">
    <property type="entry name" value="F13O11.17 PROTEIN"/>
    <property type="match status" value="1"/>
</dbReference>
<dbReference type="AlphaFoldDB" id="A0AAW1KT15"/>
<proteinExistence type="predicted"/>
<keyword evidence="2" id="KW-1185">Reference proteome</keyword>